<evidence type="ECO:0000313" key="4">
    <source>
        <dbReference type="Proteomes" id="UP000233435"/>
    </source>
</evidence>
<dbReference type="Pfam" id="PF13477">
    <property type="entry name" value="Glyco_trans_4_2"/>
    <property type="match status" value="1"/>
</dbReference>
<keyword evidence="4" id="KW-1185">Reference proteome</keyword>
<dbReference type="EMBL" id="PJEO01000052">
    <property type="protein sequence ID" value="PKQ44071.1"/>
    <property type="molecule type" value="Genomic_DNA"/>
</dbReference>
<dbReference type="Pfam" id="PF00534">
    <property type="entry name" value="Glycos_transf_1"/>
    <property type="match status" value="1"/>
</dbReference>
<feature type="domain" description="Glycosyltransferase subfamily 4-like N-terminal" evidence="2">
    <location>
        <begin position="7"/>
        <end position="155"/>
    </location>
</feature>
<dbReference type="GO" id="GO:0016757">
    <property type="term" value="F:glycosyltransferase activity"/>
    <property type="evidence" value="ECO:0007669"/>
    <property type="project" value="InterPro"/>
</dbReference>
<dbReference type="InterPro" id="IPR028098">
    <property type="entry name" value="Glyco_trans_4-like_N"/>
</dbReference>
<evidence type="ECO:0000259" key="1">
    <source>
        <dbReference type="Pfam" id="PF00534"/>
    </source>
</evidence>
<dbReference type="OrthoDB" id="9790710at2"/>
<dbReference type="Proteomes" id="UP000233435">
    <property type="component" value="Unassembled WGS sequence"/>
</dbReference>
<comment type="caution">
    <text evidence="3">The sequence shown here is derived from an EMBL/GenBank/DDBJ whole genome shotgun (WGS) entry which is preliminary data.</text>
</comment>
<protein>
    <submittedName>
        <fullName evidence="3">Glycosyltransferase family 1 protein</fullName>
    </submittedName>
</protein>
<name>A0A2N3HGH4_9FLAO</name>
<evidence type="ECO:0000313" key="3">
    <source>
        <dbReference type="EMBL" id="PKQ44071.1"/>
    </source>
</evidence>
<dbReference type="Gene3D" id="3.40.50.2000">
    <property type="entry name" value="Glycogen Phosphorylase B"/>
    <property type="match status" value="2"/>
</dbReference>
<accession>A0A2N3HGH4</accession>
<gene>
    <name evidence="3" type="ORF">CSW08_14815</name>
</gene>
<proteinExistence type="predicted"/>
<keyword evidence="3" id="KW-0808">Transferase</keyword>
<dbReference type="PANTHER" id="PTHR12526">
    <property type="entry name" value="GLYCOSYLTRANSFERASE"/>
    <property type="match status" value="1"/>
</dbReference>
<sequence length="385" mass="43880">MRKKRILMVASSEDSLVSFRGDFIKNLIKSGFDVFVAAPDFTHKRYPTVIDYGAKPIHYKLQRTKLNPFKDMATILELKRIITQNSIDLVFPYTVKPVIYSSIAANFCNVPVISLITGLGFTFTGLTFKARRLQTLNEFLYKISIRKNKVIVFQNSDDYQLFLDRNIIAKNQPVGFVSGSGVNLNLYKYRINDNTTKKIRFLIVARLIKEKGIGLYIEAATILKKTYPEAEFHMIGDLFNTPSAMKEDLLIDLHDQGIIMYHGQQDNVQDHLFKSDVFVLPTYYREGVPRSILEALSVGLPIITTNTPGCKETVIQNENGFLIEPQNLDALINAMEYFLINPSKIKDMGINSRKYAEEKFDVNIINANLLNIIDSVLNNDKDEII</sequence>
<feature type="domain" description="Glycosyl transferase family 1" evidence="1">
    <location>
        <begin position="194"/>
        <end position="354"/>
    </location>
</feature>
<reference evidence="3 4" key="1">
    <citation type="submission" date="2017-12" db="EMBL/GenBank/DDBJ databases">
        <title>Confluentibacter flavum sp. nov., isolated from the saline lake.</title>
        <authorList>
            <person name="Yu L."/>
        </authorList>
    </citation>
    <scope>NUCLEOTIDE SEQUENCE [LARGE SCALE GENOMIC DNA]</scope>
    <source>
        <strain evidence="3 4">3B</strain>
    </source>
</reference>
<dbReference type="InterPro" id="IPR001296">
    <property type="entry name" value="Glyco_trans_1"/>
</dbReference>
<dbReference type="SUPFAM" id="SSF53756">
    <property type="entry name" value="UDP-Glycosyltransferase/glycogen phosphorylase"/>
    <property type="match status" value="1"/>
</dbReference>
<dbReference type="AlphaFoldDB" id="A0A2N3HGH4"/>
<evidence type="ECO:0000259" key="2">
    <source>
        <dbReference type="Pfam" id="PF13477"/>
    </source>
</evidence>
<dbReference type="RefSeq" id="WP_106660651.1">
    <property type="nucleotide sequence ID" value="NZ_PJEO01000052.1"/>
</dbReference>
<dbReference type="PANTHER" id="PTHR12526:SF638">
    <property type="entry name" value="SPORE COAT PROTEIN SA"/>
    <property type="match status" value="1"/>
</dbReference>
<organism evidence="3 4">
    <name type="scientific">Confluentibacter flavum</name>
    <dbReference type="NCBI Taxonomy" id="1909700"/>
    <lineage>
        <taxon>Bacteria</taxon>
        <taxon>Pseudomonadati</taxon>
        <taxon>Bacteroidota</taxon>
        <taxon>Flavobacteriia</taxon>
        <taxon>Flavobacteriales</taxon>
        <taxon>Flavobacteriaceae</taxon>
        <taxon>Confluentibacter</taxon>
    </lineage>
</organism>
<dbReference type="CDD" id="cd03808">
    <property type="entry name" value="GT4_CapM-like"/>
    <property type="match status" value="1"/>
</dbReference>